<dbReference type="RefSeq" id="WP_100706631.1">
    <property type="nucleotide sequence ID" value="NZ_NPDL01000008.1"/>
</dbReference>
<dbReference type="OrthoDB" id="334439at2"/>
<reference evidence="1 2" key="1">
    <citation type="submission" date="2017-07" db="EMBL/GenBank/DDBJ databases">
        <title>Leptospira spp. isolated from tropical soils.</title>
        <authorList>
            <person name="Thibeaux R."/>
            <person name="Iraola G."/>
            <person name="Ferres I."/>
            <person name="Bierque E."/>
            <person name="Girault D."/>
            <person name="Soupe-Gilbert M.-E."/>
            <person name="Picardeau M."/>
            <person name="Goarant C."/>
        </authorList>
    </citation>
    <scope>NUCLEOTIDE SEQUENCE [LARGE SCALE GENOMIC DNA]</scope>
    <source>
        <strain evidence="1 2">MCA1-C-A1</strain>
    </source>
</reference>
<dbReference type="AlphaFoldDB" id="A0A2M9XC47"/>
<gene>
    <name evidence="1" type="ORF">CH357_10110</name>
</gene>
<proteinExistence type="predicted"/>
<evidence type="ECO:0000313" key="1">
    <source>
        <dbReference type="EMBL" id="PJZ25281.1"/>
    </source>
</evidence>
<protein>
    <recommendedName>
        <fullName evidence="3">DUF945 domain-containing protein</fullName>
    </recommendedName>
</protein>
<keyword evidence="2" id="KW-1185">Reference proteome</keyword>
<evidence type="ECO:0008006" key="3">
    <source>
        <dbReference type="Google" id="ProtNLM"/>
    </source>
</evidence>
<accession>A0A2M9XC47</accession>
<name>A0A2M9XC47_9LEPT</name>
<sequence>MSLLKQKIEREKKSGKLLLLRLLILAFAISGSALSLSAAFSLKQIPDSIGPDGRNISRQFFQFLKTAIIKNKYDGRAEGFHKYLDRSLERFELKNLFNSEYMTKDDNGQHYVTYRGRFANDGYKVSLETIRMKDVPIPSFGDFTAEFALKHNPNPTYGGNSYSGNLDVLTHLGPFTHKHGLSAMDSGLHFLDANNLKSINAPETTSFKKIKDAEARKAINDFTESFPALAKFMGYYFGLDSLLKVQQDGKLPGVTAFTFEGNIEQTLMRDYPDLGDYLDDIKYLGFIKLRITNVSGRSLAEFAIESKTREIRFKFFTLNGKVIPYDTKGNFYPQEAFTLSSLSEFPFIVKASLEANLYGLMLENNDVQLLGRFSNTATSGILNLKITKIEEFDVSGAFGYFAPSWAINIFIPGNLQSIIHEFTETLVKANNGKGTSIVLRWDRDSSKTAMRTHIETEFLDNFFIRFGLKIWNHKVLPDEDAKDDIRAVLSKTIDLLLKGI</sequence>
<organism evidence="1 2">
    <name type="scientific">Leptospira hartskeerlii</name>
    <dbReference type="NCBI Taxonomy" id="2023177"/>
    <lineage>
        <taxon>Bacteria</taxon>
        <taxon>Pseudomonadati</taxon>
        <taxon>Spirochaetota</taxon>
        <taxon>Spirochaetia</taxon>
        <taxon>Leptospirales</taxon>
        <taxon>Leptospiraceae</taxon>
        <taxon>Leptospira</taxon>
    </lineage>
</organism>
<comment type="caution">
    <text evidence="1">The sequence shown here is derived from an EMBL/GenBank/DDBJ whole genome shotgun (WGS) entry which is preliminary data.</text>
</comment>
<dbReference type="EMBL" id="NPDN01000005">
    <property type="protein sequence ID" value="PJZ25281.1"/>
    <property type="molecule type" value="Genomic_DNA"/>
</dbReference>
<dbReference type="Proteomes" id="UP000232196">
    <property type="component" value="Unassembled WGS sequence"/>
</dbReference>
<evidence type="ECO:0000313" key="2">
    <source>
        <dbReference type="Proteomes" id="UP000232196"/>
    </source>
</evidence>